<dbReference type="CDD" id="cd01949">
    <property type="entry name" value="GGDEF"/>
    <property type="match status" value="1"/>
</dbReference>
<feature type="domain" description="EAL" evidence="3">
    <location>
        <begin position="434"/>
        <end position="685"/>
    </location>
</feature>
<dbReference type="Gene3D" id="3.30.450.20">
    <property type="entry name" value="PAS domain"/>
    <property type="match status" value="2"/>
</dbReference>
<dbReference type="InterPro" id="IPR043128">
    <property type="entry name" value="Rev_trsase/Diguanyl_cyclase"/>
</dbReference>
<evidence type="ECO:0000313" key="6">
    <source>
        <dbReference type="Proteomes" id="UP000000547"/>
    </source>
</evidence>
<dbReference type="InterPro" id="IPR035965">
    <property type="entry name" value="PAS-like_dom_sf"/>
</dbReference>
<dbReference type="PROSITE" id="PS50887">
    <property type="entry name" value="GGDEF"/>
    <property type="match status" value="1"/>
</dbReference>
<dbReference type="InterPro" id="IPR052155">
    <property type="entry name" value="Biofilm_reg_signaling"/>
</dbReference>
<feature type="domain" description="PAS" evidence="1">
    <location>
        <begin position="7"/>
        <end position="47"/>
    </location>
</feature>
<dbReference type="InterPro" id="IPR000160">
    <property type="entry name" value="GGDEF_dom"/>
</dbReference>
<dbReference type="PROSITE" id="PS50883">
    <property type="entry name" value="EAL"/>
    <property type="match status" value="1"/>
</dbReference>
<name>Q486I4_COLP3</name>
<dbReference type="CDD" id="cd01948">
    <property type="entry name" value="EAL"/>
    <property type="match status" value="1"/>
</dbReference>
<dbReference type="SMART" id="SM00091">
    <property type="entry name" value="PAS"/>
    <property type="match status" value="2"/>
</dbReference>
<dbReference type="SUPFAM" id="SSF141868">
    <property type="entry name" value="EAL domain-like"/>
    <property type="match status" value="1"/>
</dbReference>
<dbReference type="SMART" id="SM00086">
    <property type="entry name" value="PAC"/>
    <property type="match status" value="1"/>
</dbReference>
<feature type="domain" description="GGDEF" evidence="4">
    <location>
        <begin position="288"/>
        <end position="425"/>
    </location>
</feature>
<dbReference type="InterPro" id="IPR035919">
    <property type="entry name" value="EAL_sf"/>
</dbReference>
<dbReference type="SMART" id="SM00052">
    <property type="entry name" value="EAL"/>
    <property type="match status" value="1"/>
</dbReference>
<dbReference type="InterPro" id="IPR000014">
    <property type="entry name" value="PAS"/>
</dbReference>
<gene>
    <name evidence="5" type="ordered locus">CPS_1288</name>
</gene>
<dbReference type="PANTHER" id="PTHR44757:SF2">
    <property type="entry name" value="BIOFILM ARCHITECTURE MAINTENANCE PROTEIN MBAA"/>
    <property type="match status" value="1"/>
</dbReference>
<evidence type="ECO:0000259" key="3">
    <source>
        <dbReference type="PROSITE" id="PS50883"/>
    </source>
</evidence>
<evidence type="ECO:0000259" key="2">
    <source>
        <dbReference type="PROSITE" id="PS50113"/>
    </source>
</evidence>
<dbReference type="SUPFAM" id="SSF55785">
    <property type="entry name" value="PYP-like sensor domain (PAS domain)"/>
    <property type="match status" value="2"/>
</dbReference>
<dbReference type="Proteomes" id="UP000000547">
    <property type="component" value="Chromosome"/>
</dbReference>
<dbReference type="NCBIfam" id="TIGR00254">
    <property type="entry name" value="GGDEF"/>
    <property type="match status" value="1"/>
</dbReference>
<dbReference type="KEGG" id="cps:CPS_1288"/>
<dbReference type="PANTHER" id="PTHR44757">
    <property type="entry name" value="DIGUANYLATE CYCLASE DGCP"/>
    <property type="match status" value="1"/>
</dbReference>
<reference evidence="5" key="1">
    <citation type="journal article" date="2005" name="Proc. Natl. Acad. Sci. U.S.A.">
        <title>The psychrophilic lifestyle as revealed by the genome sequence of Colwellia psychrerythraea 34H through genomic and proteomic analyses.</title>
        <authorList>
            <person name="Methe B.A."/>
            <person name="Nelson K.E."/>
            <person name="Deming J.W."/>
            <person name="Momen B."/>
            <person name="Melamud E."/>
            <person name="Zhang X."/>
            <person name="Moult J."/>
            <person name="Madupu R."/>
            <person name="Nelson W.C."/>
            <person name="Dodson R.J."/>
            <person name="Brinkac L.M."/>
            <person name="Daugherty S.C."/>
            <person name="Durkin A.S."/>
            <person name="DeBoy R.T."/>
            <person name="Kolonay J.F."/>
            <person name="Sullivan S.A."/>
            <person name="Zhou L."/>
            <person name="Davidsen T.M."/>
            <person name="Wu M."/>
            <person name="Huston A.L."/>
            <person name="Lewis M."/>
            <person name="Weaver B."/>
            <person name="Weidman J.F."/>
            <person name="Khouri H."/>
            <person name="Utterback T.R."/>
            <person name="Feldblyum T.V."/>
            <person name="Fraser C.M."/>
        </authorList>
    </citation>
    <scope>NUCLEOTIDE SEQUENCE [LARGE SCALE GENOMIC DNA]</scope>
    <source>
        <strain evidence="5">34H</strain>
    </source>
</reference>
<dbReference type="SMART" id="SM00267">
    <property type="entry name" value="GGDEF"/>
    <property type="match status" value="1"/>
</dbReference>
<dbReference type="CDD" id="cd00130">
    <property type="entry name" value="PAS"/>
    <property type="match status" value="1"/>
</dbReference>
<dbReference type="EMBL" id="CP000083">
    <property type="protein sequence ID" value="AAZ27427.1"/>
    <property type="molecule type" value="Genomic_DNA"/>
</dbReference>
<dbReference type="InterPro" id="IPR013655">
    <property type="entry name" value="PAS_fold_3"/>
</dbReference>
<evidence type="ECO:0000259" key="1">
    <source>
        <dbReference type="PROSITE" id="PS50112"/>
    </source>
</evidence>
<dbReference type="InterPro" id="IPR001610">
    <property type="entry name" value="PAC"/>
</dbReference>
<dbReference type="Pfam" id="PF13426">
    <property type="entry name" value="PAS_9"/>
    <property type="match status" value="1"/>
</dbReference>
<dbReference type="InterPro" id="IPR029787">
    <property type="entry name" value="Nucleotide_cyclase"/>
</dbReference>
<evidence type="ECO:0000259" key="4">
    <source>
        <dbReference type="PROSITE" id="PS50887"/>
    </source>
</evidence>
<accession>Q486I4</accession>
<sequence>MQFPSIQLLNLIPDTVLIVNKKAEIIWINNNITNLLGYLPDELLGKSIECLVPSRTREKHVNLRNSFINKPNKRSMNQGSGLWAVHKKNHEIPVCIDLNHYEESGEKFTVCSIRLLSEQELVASTMQKLHERLEFSQSLAHVGTWDWDITNETLAWTDETYRIFGVKPQEFKATYEAFLFYIHADDRQAVIDAVNDAINNDSSYSIKHRVIRPSGEIREVLEKGQVLRDENGKASRIIGAVLDITELNQSKEKLEKLAHYDEKTQLPNRVLCRKEIEIRISHALLNNKKFAILFIDLDHFKNINDTQGHLAGDEFLHEMSQKLLTIIPKGMFLAILGGDEFIIITDYSDDEEEIKNKVTRLAKQLILLIPTKKSYENFSIDITASIGIALYPNHGNNFTSLLSSADNAMYQVKNTGRNNYAMYHPDIEQKRLRELQLISDMRTGLKKGQFTVHYQAKQSLKTDELIGCEALIRWQHHTLGNIPPLEFISLAESSGLIIPIGKFVLEQSCLFIKQWQAHSDKSLVVSVNVSALQLKDPLFKEEVLQVINSAGISGHNIELELTESLLMENIEATIQTLHDLKEIGVSISIDDFGTGYSSLSYLQKLPVDTLKIDKSFIDSLSSSDEDTWIVINTISLASGLKLKTVAEGVETQEQKSILADLGCDILQGYLYSKPIPKNEFFMKFK</sequence>
<dbReference type="AlphaFoldDB" id="Q486I4"/>
<dbReference type="Pfam" id="PF00990">
    <property type="entry name" value="GGDEF"/>
    <property type="match status" value="1"/>
</dbReference>
<dbReference type="RefSeq" id="WP_011042125.1">
    <property type="nucleotide sequence ID" value="NC_003910.7"/>
</dbReference>
<dbReference type="PROSITE" id="PS50112">
    <property type="entry name" value="PAS"/>
    <property type="match status" value="2"/>
</dbReference>
<feature type="domain" description="PAS" evidence="1">
    <location>
        <begin position="148"/>
        <end position="201"/>
    </location>
</feature>
<evidence type="ECO:0000313" key="5">
    <source>
        <dbReference type="EMBL" id="AAZ27427.1"/>
    </source>
</evidence>
<dbReference type="SUPFAM" id="SSF55073">
    <property type="entry name" value="Nucleotide cyclase"/>
    <property type="match status" value="1"/>
</dbReference>
<dbReference type="PROSITE" id="PS50113">
    <property type="entry name" value="PAC"/>
    <property type="match status" value="1"/>
</dbReference>
<dbReference type="InterPro" id="IPR001633">
    <property type="entry name" value="EAL_dom"/>
</dbReference>
<feature type="domain" description="PAC" evidence="2">
    <location>
        <begin position="204"/>
        <end position="256"/>
    </location>
</feature>
<dbReference type="Gene3D" id="3.20.20.450">
    <property type="entry name" value="EAL domain"/>
    <property type="match status" value="1"/>
</dbReference>
<dbReference type="Pfam" id="PF08447">
    <property type="entry name" value="PAS_3"/>
    <property type="match status" value="1"/>
</dbReference>
<dbReference type="Gene3D" id="2.10.70.100">
    <property type="match status" value="1"/>
</dbReference>
<protein>
    <submittedName>
        <fullName evidence="5">Sensory box/GGDEF/EAL domain protein</fullName>
    </submittedName>
</protein>
<proteinExistence type="predicted"/>
<dbReference type="InterPro" id="IPR000700">
    <property type="entry name" value="PAS-assoc_C"/>
</dbReference>
<organism evidence="5 6">
    <name type="scientific">Colwellia psychrerythraea (strain 34H / ATCC BAA-681)</name>
    <name type="common">Vibrio psychroerythus</name>
    <dbReference type="NCBI Taxonomy" id="167879"/>
    <lineage>
        <taxon>Bacteria</taxon>
        <taxon>Pseudomonadati</taxon>
        <taxon>Pseudomonadota</taxon>
        <taxon>Gammaproteobacteria</taxon>
        <taxon>Alteromonadales</taxon>
        <taxon>Colwelliaceae</taxon>
        <taxon>Colwellia</taxon>
    </lineage>
</organism>
<dbReference type="STRING" id="167879.CPS_1288"/>
<dbReference type="Pfam" id="PF00563">
    <property type="entry name" value="EAL"/>
    <property type="match status" value="1"/>
</dbReference>
<dbReference type="HOGENOM" id="CLU_000445_70_50_6"/>
<dbReference type="Gene3D" id="3.30.70.270">
    <property type="match status" value="1"/>
</dbReference>
<dbReference type="NCBIfam" id="TIGR00229">
    <property type="entry name" value="sensory_box"/>
    <property type="match status" value="2"/>
</dbReference>